<evidence type="ECO:0000313" key="1">
    <source>
        <dbReference type="EMBL" id="ANE53010.1"/>
    </source>
</evidence>
<evidence type="ECO:0000313" key="2">
    <source>
        <dbReference type="Proteomes" id="UP000077177"/>
    </source>
</evidence>
<gene>
    <name evidence="1" type="ORF">SY85_23585</name>
</gene>
<dbReference type="RefSeq" id="WP_066408497.1">
    <property type="nucleotide sequence ID" value="NZ_CP011390.1"/>
</dbReference>
<reference evidence="2" key="1">
    <citation type="submission" date="2015-01" db="EMBL/GenBank/DDBJ databases">
        <title>Flavisolibacter sp./LCS9/ whole genome sequencing.</title>
        <authorList>
            <person name="Kim M.K."/>
            <person name="Srinivasan S."/>
            <person name="Lee J.-J."/>
        </authorList>
    </citation>
    <scope>NUCLEOTIDE SEQUENCE [LARGE SCALE GENOMIC DNA]</scope>
    <source>
        <strain evidence="2">LCS9</strain>
    </source>
</reference>
<dbReference type="EMBL" id="CP011390">
    <property type="protein sequence ID" value="ANE53010.1"/>
    <property type="molecule type" value="Genomic_DNA"/>
</dbReference>
<organism evidence="1 2">
    <name type="scientific">Flavisolibacter tropicus</name>
    <dbReference type="NCBI Taxonomy" id="1492898"/>
    <lineage>
        <taxon>Bacteria</taxon>
        <taxon>Pseudomonadati</taxon>
        <taxon>Bacteroidota</taxon>
        <taxon>Chitinophagia</taxon>
        <taxon>Chitinophagales</taxon>
        <taxon>Chitinophagaceae</taxon>
        <taxon>Flavisolibacter</taxon>
    </lineage>
</organism>
<dbReference type="Proteomes" id="UP000077177">
    <property type="component" value="Chromosome"/>
</dbReference>
<dbReference type="Pfam" id="PF13527">
    <property type="entry name" value="Acetyltransf_9"/>
    <property type="match status" value="1"/>
</dbReference>
<protein>
    <recommendedName>
        <fullName evidence="3">N-acetyltransferase domain-containing protein</fullName>
    </recommendedName>
</protein>
<name>A0A172U115_9BACT</name>
<dbReference type="SUPFAM" id="SSF55729">
    <property type="entry name" value="Acyl-CoA N-acyltransferases (Nat)"/>
    <property type="match status" value="1"/>
</dbReference>
<dbReference type="InterPro" id="IPR016181">
    <property type="entry name" value="Acyl_CoA_acyltransferase"/>
</dbReference>
<dbReference type="KEGG" id="fla:SY85_23585"/>
<sequence>MISDVATKGYQIERLGKDRIRDLERLYKAVYKTAPPENYYQNKYNTAYTGVEHIGYLAYNLQGLPIAYYGVMPCFIQYKGEIILSAQSGDTMTHPEFRNRGLFVELAEVTFELCRENGIPFIFGFPNQNSYHGFVQKLGWQVTETMECFSLSVMTLPIAAATQKFKWIKPLYKQYSRFVVKRYRTTETGLPNSILNEGFGGVYRDKNYLQYKTYGNTFVLQISKAKVWVKINNALMIGDLDLAGEDFEKTMAVIRQIALKLGIKQIYFQACVNTQLNTLFKQRFKSIPSYPVIFKDLGTDISFEQIKFTFADIDIF</sequence>
<dbReference type="STRING" id="1492898.SY85_23585"/>
<evidence type="ECO:0008006" key="3">
    <source>
        <dbReference type="Google" id="ProtNLM"/>
    </source>
</evidence>
<dbReference type="Gene3D" id="3.40.630.30">
    <property type="match status" value="1"/>
</dbReference>
<dbReference type="OrthoDB" id="9792929at2"/>
<proteinExistence type="predicted"/>
<keyword evidence="2" id="KW-1185">Reference proteome</keyword>
<reference evidence="1 2" key="2">
    <citation type="journal article" date="2016" name="Int. J. Syst. Evol. Microbiol.">
        <title>Flavisolibacter tropicus sp. nov., isolated from tropical soil.</title>
        <authorList>
            <person name="Lee J.J."/>
            <person name="Kang M.S."/>
            <person name="Kim G.S."/>
            <person name="Lee C.S."/>
            <person name="Lim S."/>
            <person name="Lee J."/>
            <person name="Roh S.H."/>
            <person name="Kang H."/>
            <person name="Ha J.M."/>
            <person name="Bae S."/>
            <person name="Jung H.Y."/>
            <person name="Kim M.K."/>
        </authorList>
    </citation>
    <scope>NUCLEOTIDE SEQUENCE [LARGE SCALE GENOMIC DNA]</scope>
    <source>
        <strain evidence="1 2">LCS9</strain>
    </source>
</reference>
<accession>A0A172U115</accession>
<dbReference type="AlphaFoldDB" id="A0A172U115"/>